<sequence length="218" mass="24753">MTQQTKRIFKINNKNINITNQKDVLLRRSKQAGSTIFLLAAVLSLPDTVCPYYRTGCHVNLIVSILFHGAQEPAYPKRPHLTRLPTTPIPYEFSCSKILSDHRRDHWIVSCIDKAAVCFICLYTGVDGLYHPALVATLCLLAGFMHKMNELLVIYALYLTMDELDSLSMTMQVVFWMAAVIGVFVFVFMDYIGAWCTPYRYFWHLCCGCLVAIGGLLN</sequence>
<keyword evidence="1" id="KW-0812">Transmembrane</keyword>
<evidence type="ECO:0000256" key="1">
    <source>
        <dbReference type="SAM" id="Phobius"/>
    </source>
</evidence>
<dbReference type="EMBL" id="HBNS01052754">
    <property type="protein sequence ID" value="CAE4653748.1"/>
    <property type="molecule type" value="Transcribed_RNA"/>
</dbReference>
<feature type="transmembrane region" description="Helical" evidence="1">
    <location>
        <begin position="201"/>
        <end position="217"/>
    </location>
</feature>
<feature type="transmembrane region" description="Helical" evidence="1">
    <location>
        <begin position="173"/>
        <end position="195"/>
    </location>
</feature>
<dbReference type="AlphaFoldDB" id="A0A6V2NIR7"/>
<keyword evidence="1" id="KW-1133">Transmembrane helix</keyword>
<organism evidence="2">
    <name type="scientific">Ditylum brightwellii</name>
    <dbReference type="NCBI Taxonomy" id="49249"/>
    <lineage>
        <taxon>Eukaryota</taxon>
        <taxon>Sar</taxon>
        <taxon>Stramenopiles</taxon>
        <taxon>Ochrophyta</taxon>
        <taxon>Bacillariophyta</taxon>
        <taxon>Mediophyceae</taxon>
        <taxon>Lithodesmiophycidae</taxon>
        <taxon>Lithodesmiales</taxon>
        <taxon>Lithodesmiaceae</taxon>
        <taxon>Ditylum</taxon>
    </lineage>
</organism>
<protein>
    <submittedName>
        <fullName evidence="2">Uncharacterized protein</fullName>
    </submittedName>
</protein>
<reference evidence="2" key="1">
    <citation type="submission" date="2021-01" db="EMBL/GenBank/DDBJ databases">
        <authorList>
            <person name="Corre E."/>
            <person name="Pelletier E."/>
            <person name="Niang G."/>
            <person name="Scheremetjew M."/>
            <person name="Finn R."/>
            <person name="Kale V."/>
            <person name="Holt S."/>
            <person name="Cochrane G."/>
            <person name="Meng A."/>
            <person name="Brown T."/>
            <person name="Cohen L."/>
        </authorList>
    </citation>
    <scope>NUCLEOTIDE SEQUENCE</scope>
    <source>
        <strain evidence="2">GSO104</strain>
    </source>
</reference>
<accession>A0A6V2NIR7</accession>
<name>A0A6V2NIR7_9STRA</name>
<evidence type="ECO:0000313" key="2">
    <source>
        <dbReference type="EMBL" id="CAE4653748.1"/>
    </source>
</evidence>
<proteinExistence type="predicted"/>
<gene>
    <name evidence="2" type="ORF">DBRI00130_LOCUS38612</name>
</gene>
<keyword evidence="1" id="KW-0472">Membrane</keyword>